<gene>
    <name evidence="2" type="ORF">SAMN05444164_5300</name>
</gene>
<reference evidence="2 3" key="1">
    <citation type="submission" date="2016-10" db="EMBL/GenBank/DDBJ databases">
        <authorList>
            <person name="de Groot N.N."/>
        </authorList>
    </citation>
    <scope>NUCLEOTIDE SEQUENCE [LARGE SCALE GENOMIC DNA]</scope>
    <source>
        <strain evidence="2 3">MT12</strain>
    </source>
</reference>
<evidence type="ECO:0000259" key="1">
    <source>
        <dbReference type="SMART" id="SM01126"/>
    </source>
</evidence>
<dbReference type="AlphaFoldDB" id="A0A1H5C9Q3"/>
<dbReference type="Pfam" id="PF12760">
    <property type="entry name" value="Zn_ribbon_IS1595"/>
    <property type="match status" value="1"/>
</dbReference>
<evidence type="ECO:0000313" key="3">
    <source>
        <dbReference type="Proteomes" id="UP000198992"/>
    </source>
</evidence>
<protein>
    <submittedName>
        <fullName evidence="2">Transposase zinc-ribbon domain-containing protein</fullName>
    </submittedName>
</protein>
<proteinExistence type="predicted"/>
<dbReference type="NCBIfam" id="NF033547">
    <property type="entry name" value="transpos_IS1595"/>
    <property type="match status" value="1"/>
</dbReference>
<dbReference type="RefSeq" id="WP_092121202.1">
    <property type="nucleotide sequence ID" value="NZ_FNTH01000001.1"/>
</dbReference>
<dbReference type="InterPro" id="IPR024442">
    <property type="entry name" value="Transposase_Zn_ribbon"/>
</dbReference>
<dbReference type="PANTHER" id="PTHR47163">
    <property type="entry name" value="DDE_TNP_IS1595 DOMAIN-CONTAINING PROTEIN"/>
    <property type="match status" value="1"/>
</dbReference>
<accession>A0A1H5C9Q3</accession>
<organism evidence="2 3">
    <name type="scientific">Bradyrhizobium erythrophlei</name>
    <dbReference type="NCBI Taxonomy" id="1437360"/>
    <lineage>
        <taxon>Bacteria</taxon>
        <taxon>Pseudomonadati</taxon>
        <taxon>Pseudomonadota</taxon>
        <taxon>Alphaproteobacteria</taxon>
        <taxon>Hyphomicrobiales</taxon>
        <taxon>Nitrobacteraceae</taxon>
        <taxon>Bradyrhizobium</taxon>
    </lineage>
</organism>
<dbReference type="EMBL" id="FNTH01000001">
    <property type="protein sequence ID" value="SED63144.1"/>
    <property type="molecule type" value="Genomic_DNA"/>
</dbReference>
<sequence>MTDLLKNPIFQDETEARNWLEARVWANGRVCPHCGNADEAKITKLEGKAHRAGVYQCNEPVCREQFTVTVGTVFERSKIPLTKWLAALFLMTASKKGVSAHQVHRMLGISYKSTWFLMHRLREAMRTGGLEPLGGEGKIVEVDETYFGKSSVQRVGAQRRGAPYLKNRKVKNDRPILALVERGGSVRSFHVAVADASTVAGIVSANVKKESRLQTDESKLYKKVGAEFAAHETVNHGAKEYARGDVTTNTIESYFSVFKRGMRGVYQHCSEKHLHRYLAEFDFRYNNRIALGVDDKDRANELAKGIVGKRLTYRRPNQKDIPF</sequence>
<feature type="domain" description="ISXO2-like transposase" evidence="1">
    <location>
        <begin position="132"/>
        <end position="286"/>
    </location>
</feature>
<dbReference type="OrthoDB" id="271821at2"/>
<dbReference type="SMART" id="SM01126">
    <property type="entry name" value="DDE_Tnp_IS1595"/>
    <property type="match status" value="1"/>
</dbReference>
<dbReference type="InterPro" id="IPR024445">
    <property type="entry name" value="Tnp_ISXO2-like"/>
</dbReference>
<dbReference type="Pfam" id="PF12762">
    <property type="entry name" value="DDE_Tnp_IS1595"/>
    <property type="match status" value="1"/>
</dbReference>
<dbReference type="PANTHER" id="PTHR47163:SF2">
    <property type="entry name" value="SI:DKEY-17M8.2"/>
    <property type="match status" value="1"/>
</dbReference>
<dbReference type="InterPro" id="IPR053164">
    <property type="entry name" value="IS1016-like_transposase"/>
</dbReference>
<name>A0A1H5C9Q3_9BRAD</name>
<dbReference type="Proteomes" id="UP000198992">
    <property type="component" value="Unassembled WGS sequence"/>
</dbReference>
<evidence type="ECO:0000313" key="2">
    <source>
        <dbReference type="EMBL" id="SED63144.1"/>
    </source>
</evidence>